<sequence length="77" mass="8628">MVVNTVVTTITANMQNTTDQIHTMATEGTARNAIMDINMERIMLRDITITIMIMVTRTDRITAIRMGTDTRGNVITL</sequence>
<organism evidence="1">
    <name type="scientific">Anopheles coluzzii</name>
    <name type="common">African malaria mosquito</name>
    <dbReference type="NCBI Taxonomy" id="1518534"/>
    <lineage>
        <taxon>Eukaryota</taxon>
        <taxon>Metazoa</taxon>
        <taxon>Ecdysozoa</taxon>
        <taxon>Arthropoda</taxon>
        <taxon>Hexapoda</taxon>
        <taxon>Insecta</taxon>
        <taxon>Pterygota</taxon>
        <taxon>Neoptera</taxon>
        <taxon>Endopterygota</taxon>
        <taxon>Diptera</taxon>
        <taxon>Nematocera</taxon>
        <taxon>Culicoidea</taxon>
        <taxon>Culicidae</taxon>
        <taxon>Anophelinae</taxon>
        <taxon>Anopheles</taxon>
    </lineage>
</organism>
<dbReference type="EnsemblMetazoa" id="ACOM025016-RA">
    <property type="protein sequence ID" value="ACOM025016-PA.1"/>
    <property type="gene ID" value="ACOM025016"/>
</dbReference>
<accession>A0A8W7P532</accession>
<evidence type="ECO:0000313" key="1">
    <source>
        <dbReference type="EnsemblMetazoa" id="ACOM025016-PA.1"/>
    </source>
</evidence>
<protein>
    <submittedName>
        <fullName evidence="1">Uncharacterized protein</fullName>
    </submittedName>
</protein>
<dbReference type="Proteomes" id="UP000075882">
    <property type="component" value="Unassembled WGS sequence"/>
</dbReference>
<proteinExistence type="predicted"/>
<reference evidence="1" key="1">
    <citation type="submission" date="2022-08" db="UniProtKB">
        <authorList>
            <consortium name="EnsemblMetazoa"/>
        </authorList>
    </citation>
    <scope>IDENTIFICATION</scope>
</reference>
<name>A0A8W7P532_ANOCL</name>
<dbReference type="AlphaFoldDB" id="A0A8W7P532"/>